<name>A0A1X6PDU5_PORUM</name>
<dbReference type="OrthoDB" id="416437at2759"/>
<dbReference type="Gene3D" id="3.40.50.300">
    <property type="entry name" value="P-loop containing nucleotide triphosphate hydrolases"/>
    <property type="match status" value="1"/>
</dbReference>
<dbReference type="InterPro" id="IPR027417">
    <property type="entry name" value="P-loop_NTPase"/>
</dbReference>
<evidence type="ECO:0008006" key="3">
    <source>
        <dbReference type="Google" id="ProtNLM"/>
    </source>
</evidence>
<evidence type="ECO:0000313" key="1">
    <source>
        <dbReference type="EMBL" id="OSX78916.1"/>
    </source>
</evidence>
<organism evidence="1 2">
    <name type="scientific">Porphyra umbilicalis</name>
    <name type="common">Purple laver</name>
    <name type="synonym">Red alga</name>
    <dbReference type="NCBI Taxonomy" id="2786"/>
    <lineage>
        <taxon>Eukaryota</taxon>
        <taxon>Rhodophyta</taxon>
        <taxon>Bangiophyceae</taxon>
        <taxon>Bangiales</taxon>
        <taxon>Bangiaceae</taxon>
        <taxon>Porphyra</taxon>
    </lineage>
</organism>
<dbReference type="Proteomes" id="UP000218209">
    <property type="component" value="Unassembled WGS sequence"/>
</dbReference>
<keyword evidence="2" id="KW-1185">Reference proteome</keyword>
<dbReference type="EMBL" id="KV918802">
    <property type="protein sequence ID" value="OSX78916.1"/>
    <property type="molecule type" value="Genomic_DNA"/>
</dbReference>
<reference evidence="1 2" key="1">
    <citation type="submission" date="2017-03" db="EMBL/GenBank/DDBJ databases">
        <title>WGS assembly of Porphyra umbilicalis.</title>
        <authorList>
            <person name="Brawley S.H."/>
            <person name="Blouin N.A."/>
            <person name="Ficko-Blean E."/>
            <person name="Wheeler G.L."/>
            <person name="Lohr M."/>
            <person name="Goodson H.V."/>
            <person name="Jenkins J.W."/>
            <person name="Blaby-Haas C.E."/>
            <person name="Helliwell K.E."/>
            <person name="Chan C."/>
            <person name="Marriage T."/>
            <person name="Bhattacharya D."/>
            <person name="Klein A.S."/>
            <person name="Badis Y."/>
            <person name="Brodie J."/>
            <person name="Cao Y."/>
            <person name="Collen J."/>
            <person name="Dittami S.M."/>
            <person name="Gachon C.M."/>
            <person name="Green B.R."/>
            <person name="Karpowicz S."/>
            <person name="Kim J.W."/>
            <person name="Kudahl U."/>
            <person name="Lin S."/>
            <person name="Michel G."/>
            <person name="Mittag M."/>
            <person name="Olson B.J."/>
            <person name="Pangilinan J."/>
            <person name="Peng Y."/>
            <person name="Qiu H."/>
            <person name="Shu S."/>
            <person name="Singer J.T."/>
            <person name="Smith A.G."/>
            <person name="Sprecher B.N."/>
            <person name="Wagner V."/>
            <person name="Wang W."/>
            <person name="Wang Z.-Y."/>
            <person name="Yan J."/>
            <person name="Yarish C."/>
            <person name="Zoeuner-Riek S."/>
            <person name="Zhuang Y."/>
            <person name="Zou Y."/>
            <person name="Lindquist E.A."/>
            <person name="Grimwood J."/>
            <person name="Barry K."/>
            <person name="Rokhsar D.S."/>
            <person name="Schmutz J."/>
            <person name="Stiller J.W."/>
            <person name="Grossman A.R."/>
            <person name="Prochnik S.E."/>
        </authorList>
    </citation>
    <scope>NUCLEOTIDE SEQUENCE [LARGE SCALE GENOMIC DNA]</scope>
    <source>
        <strain evidence="1">4086291</strain>
    </source>
</reference>
<evidence type="ECO:0000313" key="2">
    <source>
        <dbReference type="Proteomes" id="UP000218209"/>
    </source>
</evidence>
<dbReference type="PANTHER" id="PTHR47642">
    <property type="entry name" value="ATP-DEPENDENT DNA HELICASE"/>
    <property type="match status" value="1"/>
</dbReference>
<protein>
    <recommendedName>
        <fullName evidence="3">DNA helicase</fullName>
    </recommendedName>
</protein>
<gene>
    <name evidence="1" type="ORF">BU14_0095s0032</name>
</gene>
<sequence>MMCSDGLQEAARLLALDRWAPIARRLAKVQVLRIDDISMVSAENMDVMYQLLRQSRPASAAPVVLYAFGDFLQLCPPFGKMAFTASCWTTVFGAAFLELTHVHRHGQPEFVAALHDARLGRCTAAVQALMDEWTVSDEANEALECEVLHLMPPHKDVVAHFATCLRRLCPDKRLPDLIAVDRVKEDHNRDRTVRVPNLDAISSDTIAAALIDCVAPPRVPHCRGACVMLISN</sequence>
<dbReference type="AlphaFoldDB" id="A0A1X6PDU5"/>
<dbReference type="InterPro" id="IPR051055">
    <property type="entry name" value="PIF1_helicase"/>
</dbReference>
<accession>A0A1X6PDU5</accession>
<proteinExistence type="predicted"/>